<evidence type="ECO:0000256" key="2">
    <source>
        <dbReference type="SAM" id="Phobius"/>
    </source>
</evidence>
<dbReference type="EMBL" id="JAIXMP010000009">
    <property type="protein sequence ID" value="KAI9268300.1"/>
    <property type="molecule type" value="Genomic_DNA"/>
</dbReference>
<protein>
    <submittedName>
        <fullName evidence="3">Uncharacterized protein</fullName>
    </submittedName>
</protein>
<feature type="transmembrane region" description="Helical" evidence="2">
    <location>
        <begin position="68"/>
        <end position="90"/>
    </location>
</feature>
<reference evidence="3" key="1">
    <citation type="journal article" date="2022" name="IScience">
        <title>Evolution of zygomycete secretomes and the origins of terrestrial fungal ecologies.</title>
        <authorList>
            <person name="Chang Y."/>
            <person name="Wang Y."/>
            <person name="Mondo S."/>
            <person name="Ahrendt S."/>
            <person name="Andreopoulos W."/>
            <person name="Barry K."/>
            <person name="Beard J."/>
            <person name="Benny G.L."/>
            <person name="Blankenship S."/>
            <person name="Bonito G."/>
            <person name="Cuomo C."/>
            <person name="Desiro A."/>
            <person name="Gervers K.A."/>
            <person name="Hundley H."/>
            <person name="Kuo A."/>
            <person name="LaButti K."/>
            <person name="Lang B.F."/>
            <person name="Lipzen A."/>
            <person name="O'Donnell K."/>
            <person name="Pangilinan J."/>
            <person name="Reynolds N."/>
            <person name="Sandor L."/>
            <person name="Smith M.E."/>
            <person name="Tsang A."/>
            <person name="Grigoriev I.V."/>
            <person name="Stajich J.E."/>
            <person name="Spatafora J.W."/>
        </authorList>
    </citation>
    <scope>NUCLEOTIDE SEQUENCE</scope>
    <source>
        <strain evidence="3">RSA 2281</strain>
    </source>
</reference>
<keyword evidence="2" id="KW-0472">Membrane</keyword>
<accession>A0AAD5KEU1</accession>
<keyword evidence="4" id="KW-1185">Reference proteome</keyword>
<dbReference type="AlphaFoldDB" id="A0AAD5KEU1"/>
<feature type="transmembrane region" description="Helical" evidence="2">
    <location>
        <begin position="155"/>
        <end position="177"/>
    </location>
</feature>
<reference evidence="3" key="2">
    <citation type="submission" date="2023-02" db="EMBL/GenBank/DDBJ databases">
        <authorList>
            <consortium name="DOE Joint Genome Institute"/>
            <person name="Mondo S.J."/>
            <person name="Chang Y."/>
            <person name="Wang Y."/>
            <person name="Ahrendt S."/>
            <person name="Andreopoulos W."/>
            <person name="Barry K."/>
            <person name="Beard J."/>
            <person name="Benny G.L."/>
            <person name="Blankenship S."/>
            <person name="Bonito G."/>
            <person name="Cuomo C."/>
            <person name="Desiro A."/>
            <person name="Gervers K.A."/>
            <person name="Hundley H."/>
            <person name="Kuo A."/>
            <person name="LaButti K."/>
            <person name="Lang B.F."/>
            <person name="Lipzen A."/>
            <person name="O'Donnell K."/>
            <person name="Pangilinan J."/>
            <person name="Reynolds N."/>
            <person name="Sandor L."/>
            <person name="Smith M.W."/>
            <person name="Tsang A."/>
            <person name="Grigoriev I.V."/>
            <person name="Stajich J.E."/>
            <person name="Spatafora J.W."/>
        </authorList>
    </citation>
    <scope>NUCLEOTIDE SEQUENCE</scope>
    <source>
        <strain evidence="3">RSA 2281</strain>
    </source>
</reference>
<feature type="transmembrane region" description="Helical" evidence="2">
    <location>
        <begin position="21"/>
        <end position="38"/>
    </location>
</feature>
<evidence type="ECO:0000256" key="1">
    <source>
        <dbReference type="SAM" id="MobiDB-lite"/>
    </source>
</evidence>
<dbReference type="Proteomes" id="UP001209540">
    <property type="component" value="Unassembled WGS sequence"/>
</dbReference>
<gene>
    <name evidence="3" type="ORF">BDA99DRAFT_558461</name>
</gene>
<proteinExistence type="predicted"/>
<evidence type="ECO:0000313" key="3">
    <source>
        <dbReference type="EMBL" id="KAI9268300.1"/>
    </source>
</evidence>
<organism evidence="3 4">
    <name type="scientific">Phascolomyces articulosus</name>
    <dbReference type="NCBI Taxonomy" id="60185"/>
    <lineage>
        <taxon>Eukaryota</taxon>
        <taxon>Fungi</taxon>
        <taxon>Fungi incertae sedis</taxon>
        <taxon>Mucoromycota</taxon>
        <taxon>Mucoromycotina</taxon>
        <taxon>Mucoromycetes</taxon>
        <taxon>Mucorales</taxon>
        <taxon>Lichtheimiaceae</taxon>
        <taxon>Phascolomyces</taxon>
    </lineage>
</organism>
<sequence length="232" mass="26641">MGFKKEKYRCCERFELKPHRIVVFLTGIQVIRALWEIWVCVDNKWPLSACAATCAYKGYARSLNIHWWIYYMLTVLGFINSCAGLSIMCIGKDRFVAACYQQQQQKMEQERQFLDNGNNNNNDTVTAAEVTATAMSNNMDSETISGCVHMWEKSVVWAAIGSIATLLLNIVFAYMLYRVKSQQYIFSAASIHPQQQQNKTFSPAHHHHSTLSSNQRQHQPTDEDGFQIIELK</sequence>
<evidence type="ECO:0000313" key="4">
    <source>
        <dbReference type="Proteomes" id="UP001209540"/>
    </source>
</evidence>
<feature type="region of interest" description="Disordered" evidence="1">
    <location>
        <begin position="196"/>
        <end position="224"/>
    </location>
</feature>
<name>A0AAD5KEU1_9FUNG</name>
<keyword evidence="2" id="KW-1133">Transmembrane helix</keyword>
<keyword evidence="2" id="KW-0812">Transmembrane</keyword>
<comment type="caution">
    <text evidence="3">The sequence shown here is derived from an EMBL/GenBank/DDBJ whole genome shotgun (WGS) entry which is preliminary data.</text>
</comment>